<evidence type="ECO:0000313" key="2">
    <source>
        <dbReference type="EMBL" id="MBF4180377.1"/>
    </source>
</evidence>
<dbReference type="NCBIfam" id="TIGR02742">
    <property type="entry name" value="TrbC_Ftype"/>
    <property type="match status" value="1"/>
</dbReference>
<proteinExistence type="predicted"/>
<evidence type="ECO:0000256" key="1">
    <source>
        <dbReference type="SAM" id="SignalP"/>
    </source>
</evidence>
<reference evidence="2 3" key="1">
    <citation type="submission" date="2020-11" db="EMBL/GenBank/DDBJ databases">
        <title>Identification of Lelliottia nimipressuralis from Wound Infection by Whole Genome-Based Bacterial Identification.</title>
        <authorList>
            <person name="Navarathna D.H."/>
            <person name="Choi H."/>
            <person name="Jinadatha C."/>
            <person name="Chatterjee P."/>
            <person name="Hwang M."/>
        </authorList>
    </citation>
    <scope>NUCLEOTIDE SEQUENCE [LARGE SCALE GENOMIC DNA]</scope>
    <source>
        <strain evidence="2 3">DN2020</strain>
    </source>
</reference>
<feature type="chain" id="PRO_5044743971" evidence="1">
    <location>
        <begin position="21"/>
        <end position="200"/>
    </location>
</feature>
<dbReference type="Pfam" id="PF09673">
    <property type="entry name" value="TrbC_Ftype"/>
    <property type="match status" value="1"/>
</dbReference>
<protein>
    <submittedName>
        <fullName evidence="2">Type-F conjugative transfer system pilin assembly protein TrbC</fullName>
    </submittedName>
</protein>
<dbReference type="AlphaFoldDB" id="A0ABD4KEM7"/>
<organism evidence="2 3">
    <name type="scientific">Lelliottia nimipressuralis</name>
    <dbReference type="NCBI Taxonomy" id="69220"/>
    <lineage>
        <taxon>Bacteria</taxon>
        <taxon>Pseudomonadati</taxon>
        <taxon>Pseudomonadota</taxon>
        <taxon>Gammaproteobacteria</taxon>
        <taxon>Enterobacterales</taxon>
        <taxon>Enterobacteriaceae</taxon>
        <taxon>Lelliottia</taxon>
    </lineage>
</organism>
<dbReference type="EMBL" id="JADIXP010000019">
    <property type="protein sequence ID" value="MBF4180377.1"/>
    <property type="molecule type" value="Genomic_DNA"/>
</dbReference>
<dbReference type="InterPro" id="IPR019106">
    <property type="entry name" value="T4SS_TrbC"/>
</dbReference>
<name>A0ABD4KEM7_9ENTR</name>
<accession>A0ABD4KEM7</accession>
<keyword evidence="1" id="KW-0732">Signal</keyword>
<evidence type="ECO:0000313" key="3">
    <source>
        <dbReference type="Proteomes" id="UP000628560"/>
    </source>
</evidence>
<dbReference type="RefSeq" id="WP_194514279.1">
    <property type="nucleotide sequence ID" value="NZ_JADIXP010000019.1"/>
</dbReference>
<gene>
    <name evidence="2" type="primary">trbC</name>
    <name evidence="2" type="ORF">ISP11_21175</name>
</gene>
<sequence>MKLFSLLPAIALAGSVSAFADAGGDNKAFFNDMLQMDRERHRVLSAPDFARPPALSGQDADYIASMRRQQQVKPDDSVPVVMMFVSFSMPEEDLRERVKDAAGLGVTVSLRGMVNGDMRQTGARIAQLVKETNTGGMQIDPVSFRRYGVTSVPTLVVKCGTTTDRLQGDITLREALKKVAEGGDCAGFAESVLSREVAHG</sequence>
<dbReference type="Proteomes" id="UP000628560">
    <property type="component" value="Unassembled WGS sequence"/>
</dbReference>
<feature type="signal peptide" evidence="1">
    <location>
        <begin position="1"/>
        <end position="20"/>
    </location>
</feature>
<dbReference type="InterPro" id="IPR014113">
    <property type="entry name" value="T4SS_TrbC_subgr"/>
</dbReference>
<comment type="caution">
    <text evidence="2">The sequence shown here is derived from an EMBL/GenBank/DDBJ whole genome shotgun (WGS) entry which is preliminary data.</text>
</comment>